<proteinExistence type="predicted"/>
<feature type="domain" description="Phosphatidic acid phosphatase type 2/haloperoxidase" evidence="2">
    <location>
        <begin position="104"/>
        <end position="233"/>
    </location>
</feature>
<keyword evidence="1" id="KW-0812">Transmembrane</keyword>
<keyword evidence="1" id="KW-1133">Transmembrane helix</keyword>
<dbReference type="RefSeq" id="WP_005962808.1">
    <property type="nucleotide sequence ID" value="NZ_CP040505.1"/>
</dbReference>
<feature type="transmembrane region" description="Helical" evidence="1">
    <location>
        <begin position="26"/>
        <end position="44"/>
    </location>
</feature>
<dbReference type="HOGENOM" id="CLU_072573_3_2_11"/>
<dbReference type="Proteomes" id="UP000013015">
    <property type="component" value="Unassembled WGS sequence"/>
</dbReference>
<dbReference type="CDD" id="cd03392">
    <property type="entry name" value="PAP2_like_2"/>
    <property type="match status" value="1"/>
</dbReference>
<keyword evidence="4" id="KW-1185">Reference proteome</keyword>
<reference evidence="3 4" key="1">
    <citation type="submission" date="2013-03" db="EMBL/GenBank/DDBJ databases">
        <title>Reference genome for the Human Microbiome Project.</title>
        <authorList>
            <person name="Aqrawi P."/>
            <person name="Ayvaz T."/>
            <person name="Bess C."/>
            <person name="Blankenburg K."/>
            <person name="Coyle M."/>
            <person name="Deng J."/>
            <person name="Forbes L."/>
            <person name="Fowler G."/>
            <person name="Francisco L."/>
            <person name="Fu Q."/>
            <person name="Gibbs R."/>
            <person name="Gross S."/>
            <person name="Gubbala S."/>
            <person name="Hale W."/>
            <person name="Hemphill L."/>
            <person name="Highlander S."/>
            <person name="Hirani K."/>
            <person name="Jackson L."/>
            <person name="Jakkamsetti A."/>
            <person name="Javaid M."/>
            <person name="Jayaseelan J.C."/>
            <person name="Jiang H."/>
            <person name="Joshi V."/>
            <person name="Korchina V."/>
            <person name="Kovar C."/>
            <person name="Lara F."/>
            <person name="Lee S."/>
            <person name="Liu Y."/>
            <person name="Mata R."/>
            <person name="Mathew T."/>
            <person name="Munidasa M."/>
            <person name="Muzny D."/>
            <person name="Nazareth L."/>
            <person name="Ngo R."/>
            <person name="Nguyen L."/>
            <person name="Nguyen N."/>
            <person name="Okwuonu G."/>
            <person name="Ongeri F."/>
            <person name="Palculict T."/>
            <person name="Patil S."/>
            <person name="Petrosino J."/>
            <person name="Pham C."/>
            <person name="Pham P."/>
            <person name="Pu L.-L."/>
            <person name="Qin X."/>
            <person name="Qu J."/>
            <person name="Reid J."/>
            <person name="Ross M."/>
            <person name="Ruth R."/>
            <person name="Saada N."/>
            <person name="San Lucas F."/>
            <person name="Santibanez J."/>
            <person name="Shang Y."/>
            <person name="Simmons D."/>
            <person name="Song X.-Z."/>
            <person name="Tang L.-Y."/>
            <person name="Thornton R."/>
            <person name="Warren J."/>
            <person name="Weissenberger G."/>
            <person name="Wilczek-Boney K."/>
            <person name="Worley K."/>
            <person name="Youmans B."/>
            <person name="Zhang J."/>
            <person name="Zhang L."/>
            <person name="Zhao Z."/>
            <person name="Zhou C."/>
            <person name="Zhu D."/>
            <person name="Zhu Y."/>
        </authorList>
    </citation>
    <scope>NUCLEOTIDE SEQUENCE [LARGE SCALE GENOMIC DNA]</scope>
    <source>
        <strain evidence="3 4">F0333</strain>
    </source>
</reference>
<dbReference type="Gene3D" id="1.20.144.10">
    <property type="entry name" value="Phosphatidic acid phosphatase type 2/haloperoxidase"/>
    <property type="match status" value="1"/>
</dbReference>
<gene>
    <name evidence="3" type="ORF">HMPREF9004_0929</name>
</gene>
<dbReference type="PANTHER" id="PTHR14969">
    <property type="entry name" value="SPHINGOSINE-1-PHOSPHATE PHOSPHOHYDROLASE"/>
    <property type="match status" value="1"/>
</dbReference>
<dbReference type="PATRIC" id="fig|888050.3.peg.876"/>
<keyword evidence="3" id="KW-0378">Hydrolase</keyword>
<evidence type="ECO:0000313" key="3">
    <source>
        <dbReference type="EMBL" id="ENO18360.1"/>
    </source>
</evidence>
<feature type="transmembrane region" description="Helical" evidence="1">
    <location>
        <begin position="218"/>
        <end position="237"/>
    </location>
</feature>
<evidence type="ECO:0000256" key="1">
    <source>
        <dbReference type="SAM" id="Phobius"/>
    </source>
</evidence>
<feature type="transmembrane region" description="Helical" evidence="1">
    <location>
        <begin position="79"/>
        <end position="99"/>
    </location>
</feature>
<keyword evidence="1" id="KW-0472">Membrane</keyword>
<dbReference type="eggNOG" id="COG0671">
    <property type="taxonomic scope" value="Bacteria"/>
</dbReference>
<dbReference type="SUPFAM" id="SSF48317">
    <property type="entry name" value="Acid phosphatase/Vanadium-dependent haloperoxidase"/>
    <property type="match status" value="1"/>
</dbReference>
<dbReference type="InterPro" id="IPR036938">
    <property type="entry name" value="PAP2/HPO_sf"/>
</dbReference>
<sequence length="240" mass="25363">MKGTDEQCPNSAEAFAVPASTSTPRFFLWGILMLASVPLFGLVVRLPQVAHLDRSILDALIAMRTPALTQVMLVVTNVFAPVVAVSWTIVLGGVIRVFSGSWREGLIIPAAMVCSSAITALIKEFIESIRPAFPERLVVEGSYSFPSGHATAVAAACAAGVLLMLHHLANRIPSDEDGSFPRLPARIIKGFVIAGAITLIVLIAFTRLYLGAHWFSDVVAGALVGTASSLIVAELLLGST</sequence>
<dbReference type="PANTHER" id="PTHR14969:SF13">
    <property type="entry name" value="AT30094P"/>
    <property type="match status" value="1"/>
</dbReference>
<dbReference type="Pfam" id="PF01569">
    <property type="entry name" value="PAP2"/>
    <property type="match status" value="1"/>
</dbReference>
<comment type="caution">
    <text evidence="3">The sequence shown here is derived from an EMBL/GenBank/DDBJ whole genome shotgun (WGS) entry which is preliminary data.</text>
</comment>
<dbReference type="InterPro" id="IPR000326">
    <property type="entry name" value="PAP2/HPO"/>
</dbReference>
<dbReference type="SMART" id="SM00014">
    <property type="entry name" value="acidPPc"/>
    <property type="match status" value="1"/>
</dbReference>
<evidence type="ECO:0000313" key="4">
    <source>
        <dbReference type="Proteomes" id="UP000013015"/>
    </source>
</evidence>
<evidence type="ECO:0000259" key="2">
    <source>
        <dbReference type="SMART" id="SM00014"/>
    </source>
</evidence>
<dbReference type="AlphaFoldDB" id="N6W763"/>
<protein>
    <submittedName>
        <fullName evidence="3">Phosphatidic acid phosphatase</fullName>
        <ecNumber evidence="3">3.1.3.-</ecNumber>
    </submittedName>
</protein>
<dbReference type="EC" id="3.1.3.-" evidence="3"/>
<name>N6W763_9ACTO</name>
<feature type="transmembrane region" description="Helical" evidence="1">
    <location>
        <begin position="146"/>
        <end position="169"/>
    </location>
</feature>
<dbReference type="STRING" id="888050.HMPREF9004_0929"/>
<dbReference type="GO" id="GO:0016787">
    <property type="term" value="F:hydrolase activity"/>
    <property type="evidence" value="ECO:0007669"/>
    <property type="project" value="UniProtKB-KW"/>
</dbReference>
<accession>N6W763</accession>
<organism evidence="3 4">
    <name type="scientific">Schaalia cardiffensis F0333</name>
    <dbReference type="NCBI Taxonomy" id="888050"/>
    <lineage>
        <taxon>Bacteria</taxon>
        <taxon>Bacillati</taxon>
        <taxon>Actinomycetota</taxon>
        <taxon>Actinomycetes</taxon>
        <taxon>Actinomycetales</taxon>
        <taxon>Actinomycetaceae</taxon>
        <taxon>Schaalia</taxon>
    </lineage>
</organism>
<feature type="transmembrane region" description="Helical" evidence="1">
    <location>
        <begin position="190"/>
        <end position="212"/>
    </location>
</feature>
<dbReference type="EMBL" id="AQHZ01000015">
    <property type="protein sequence ID" value="ENO18360.1"/>
    <property type="molecule type" value="Genomic_DNA"/>
</dbReference>